<keyword evidence="2" id="KW-1185">Reference proteome</keyword>
<comment type="caution">
    <text evidence="1">The sequence shown here is derived from an EMBL/GenBank/DDBJ whole genome shotgun (WGS) entry which is preliminary data.</text>
</comment>
<name>A0A919YST9_9BACL</name>
<accession>A0A919YST9</accession>
<dbReference type="EMBL" id="BOSE01000006">
    <property type="protein sequence ID" value="GIP17761.1"/>
    <property type="molecule type" value="Genomic_DNA"/>
</dbReference>
<reference evidence="1" key="1">
    <citation type="submission" date="2021-03" db="EMBL/GenBank/DDBJ databases">
        <title>Antimicrobial resistance genes in bacteria isolated from Japanese honey, and their potential for conferring macrolide and lincosamide resistance in the American foulbrood pathogen Paenibacillus larvae.</title>
        <authorList>
            <person name="Okamoto M."/>
            <person name="Kumagai M."/>
            <person name="Kanamori H."/>
            <person name="Takamatsu D."/>
        </authorList>
    </citation>
    <scope>NUCLEOTIDE SEQUENCE</scope>
    <source>
        <strain evidence="1">J40TS1</strain>
    </source>
</reference>
<protein>
    <recommendedName>
        <fullName evidence="3">Phage portal protein</fullName>
    </recommendedName>
</protein>
<dbReference type="AlphaFoldDB" id="A0A919YST9"/>
<proteinExistence type="predicted"/>
<gene>
    <name evidence="1" type="ORF">J40TS1_34030</name>
</gene>
<evidence type="ECO:0008006" key="3">
    <source>
        <dbReference type="Google" id="ProtNLM"/>
    </source>
</evidence>
<sequence>MDIVLAYNNFAESLVLPILPAELMIPINVRMNEEYELFSSANGVGKLNIAGNRDLKVATLTSFFPTKDYAFAKSKEKGWACVNKINKWANSKNPIRLIITADNIEMLNMACLVESFEYGVDRAGDIPYTLTLKEFVFLR</sequence>
<dbReference type="RefSeq" id="WP_213517411.1">
    <property type="nucleotide sequence ID" value="NZ_BOSE01000006.1"/>
</dbReference>
<organism evidence="1 2">
    <name type="scientific">Paenibacillus montaniterrae</name>
    <dbReference type="NCBI Taxonomy" id="429341"/>
    <lineage>
        <taxon>Bacteria</taxon>
        <taxon>Bacillati</taxon>
        <taxon>Bacillota</taxon>
        <taxon>Bacilli</taxon>
        <taxon>Bacillales</taxon>
        <taxon>Paenibacillaceae</taxon>
        <taxon>Paenibacillus</taxon>
    </lineage>
</organism>
<dbReference type="Proteomes" id="UP000683139">
    <property type="component" value="Unassembled WGS sequence"/>
</dbReference>
<evidence type="ECO:0000313" key="2">
    <source>
        <dbReference type="Proteomes" id="UP000683139"/>
    </source>
</evidence>
<evidence type="ECO:0000313" key="1">
    <source>
        <dbReference type="EMBL" id="GIP17761.1"/>
    </source>
</evidence>